<gene>
    <name evidence="1" type="ORF">BN2614_LOCUS2</name>
</gene>
<protein>
    <submittedName>
        <fullName evidence="1">Uncharacterized protein</fullName>
    </submittedName>
</protein>
<dbReference type="AlphaFoldDB" id="A0A9X9M8V1"/>
<evidence type="ECO:0000313" key="2">
    <source>
        <dbReference type="Proteomes" id="UP000269945"/>
    </source>
</evidence>
<sequence length="72" mass="8172">RRGRDPLRPSPIWSLPGSLWSGPWSHRIRLWGNCEVTQTLGSRRNGAGRFYRAGARNSLHRGSSFSAHVFLK</sequence>
<reference evidence="1 2" key="1">
    <citation type="submission" date="2018-10" db="EMBL/GenBank/DDBJ databases">
        <authorList>
            <person name="Ekblom R."/>
            <person name="Jareborg N."/>
        </authorList>
    </citation>
    <scope>NUCLEOTIDE SEQUENCE [LARGE SCALE GENOMIC DNA]</scope>
    <source>
        <tissue evidence="1">Muscle</tissue>
    </source>
</reference>
<dbReference type="EMBL" id="CYRY02044493">
    <property type="protein sequence ID" value="VCX39467.1"/>
    <property type="molecule type" value="Genomic_DNA"/>
</dbReference>
<proteinExistence type="predicted"/>
<keyword evidence="2" id="KW-1185">Reference proteome</keyword>
<feature type="non-terminal residue" evidence="1">
    <location>
        <position position="1"/>
    </location>
</feature>
<comment type="caution">
    <text evidence="1">The sequence shown here is derived from an EMBL/GenBank/DDBJ whole genome shotgun (WGS) entry which is preliminary data.</text>
</comment>
<organism evidence="1 2">
    <name type="scientific">Gulo gulo</name>
    <name type="common">Wolverine</name>
    <name type="synonym">Gluton</name>
    <dbReference type="NCBI Taxonomy" id="48420"/>
    <lineage>
        <taxon>Eukaryota</taxon>
        <taxon>Metazoa</taxon>
        <taxon>Chordata</taxon>
        <taxon>Craniata</taxon>
        <taxon>Vertebrata</taxon>
        <taxon>Euteleostomi</taxon>
        <taxon>Mammalia</taxon>
        <taxon>Eutheria</taxon>
        <taxon>Laurasiatheria</taxon>
        <taxon>Carnivora</taxon>
        <taxon>Caniformia</taxon>
        <taxon>Musteloidea</taxon>
        <taxon>Mustelidae</taxon>
        <taxon>Guloninae</taxon>
        <taxon>Gulo</taxon>
    </lineage>
</organism>
<evidence type="ECO:0000313" key="1">
    <source>
        <dbReference type="EMBL" id="VCX39467.1"/>
    </source>
</evidence>
<name>A0A9X9M8V1_GULGU</name>
<accession>A0A9X9M8V1</accession>
<dbReference type="Proteomes" id="UP000269945">
    <property type="component" value="Unassembled WGS sequence"/>
</dbReference>